<gene>
    <name evidence="20" type="ORF">MGAL_10B015194</name>
</gene>
<evidence type="ECO:0000256" key="4">
    <source>
        <dbReference type="ARBA" id="ARBA00014185"/>
    </source>
</evidence>
<keyword evidence="10" id="KW-0648">Protein biosynthesis</keyword>
<keyword evidence="9" id="KW-0067">ATP-binding</keyword>
<keyword evidence="13" id="KW-0496">Mitochondrion</keyword>
<dbReference type="GO" id="GO:0004479">
    <property type="term" value="F:methionyl-tRNA formyltransferase activity"/>
    <property type="evidence" value="ECO:0007669"/>
    <property type="project" value="UniProtKB-EC"/>
</dbReference>
<dbReference type="EMBL" id="UYJE01009832">
    <property type="protein sequence ID" value="VDI77333.1"/>
    <property type="molecule type" value="Genomic_DNA"/>
</dbReference>
<feature type="transmembrane region" description="Helical" evidence="17">
    <location>
        <begin position="156"/>
        <end position="179"/>
    </location>
</feature>
<dbReference type="InterPro" id="IPR036477">
    <property type="entry name" value="Formyl_transf_N_sf"/>
</dbReference>
<dbReference type="Gene3D" id="1.20.1560.10">
    <property type="entry name" value="ABC transporter type 1, transmembrane domain"/>
    <property type="match status" value="1"/>
</dbReference>
<dbReference type="Proteomes" id="UP000596742">
    <property type="component" value="Unassembled WGS sequence"/>
</dbReference>
<dbReference type="PROSITE" id="PS00211">
    <property type="entry name" value="ABC_TRANSPORTER_1"/>
    <property type="match status" value="1"/>
</dbReference>
<evidence type="ECO:0000256" key="10">
    <source>
        <dbReference type="ARBA" id="ARBA00022917"/>
    </source>
</evidence>
<evidence type="ECO:0000256" key="14">
    <source>
        <dbReference type="ARBA" id="ARBA00023136"/>
    </source>
</evidence>
<name>A0A8B6HAU2_MYTGA</name>
<dbReference type="InterPro" id="IPR017871">
    <property type="entry name" value="ABC_transporter-like_CS"/>
</dbReference>
<dbReference type="SUPFAM" id="SSF53328">
    <property type="entry name" value="Formyltransferase"/>
    <property type="match status" value="1"/>
</dbReference>
<dbReference type="GO" id="GO:0016887">
    <property type="term" value="F:ATP hydrolysis activity"/>
    <property type="evidence" value="ECO:0007669"/>
    <property type="project" value="InterPro"/>
</dbReference>
<dbReference type="PROSITE" id="PS50893">
    <property type="entry name" value="ABC_TRANSPORTER_2"/>
    <property type="match status" value="1"/>
</dbReference>
<dbReference type="SUPFAM" id="SSF52540">
    <property type="entry name" value="P-loop containing nucleoside triphosphate hydrolases"/>
    <property type="match status" value="1"/>
</dbReference>
<evidence type="ECO:0000256" key="8">
    <source>
        <dbReference type="ARBA" id="ARBA00022741"/>
    </source>
</evidence>
<dbReference type="PANTHER" id="PTHR43394">
    <property type="entry name" value="ATP-DEPENDENT PERMEASE MDL1, MITOCHONDRIAL"/>
    <property type="match status" value="1"/>
</dbReference>
<evidence type="ECO:0000259" key="18">
    <source>
        <dbReference type="PROSITE" id="PS50893"/>
    </source>
</evidence>
<feature type="transmembrane region" description="Helical" evidence="17">
    <location>
        <begin position="114"/>
        <end position="135"/>
    </location>
</feature>
<feature type="transmembrane region" description="Helical" evidence="17">
    <location>
        <begin position="199"/>
        <end position="222"/>
    </location>
</feature>
<dbReference type="OrthoDB" id="6500128at2759"/>
<dbReference type="InterPro" id="IPR011527">
    <property type="entry name" value="ABC1_TM_dom"/>
</dbReference>
<dbReference type="FunFam" id="3.40.50.300:FF:000403">
    <property type="entry name" value="ATP-binding cassette sub-family B member 8, mitochondrial"/>
    <property type="match status" value="1"/>
</dbReference>
<dbReference type="InterPro" id="IPR003593">
    <property type="entry name" value="AAA+_ATPase"/>
</dbReference>
<evidence type="ECO:0000256" key="5">
    <source>
        <dbReference type="ARBA" id="ARBA00022448"/>
    </source>
</evidence>
<comment type="catalytic activity">
    <reaction evidence="15">
        <text>L-methionyl-tRNA(fMet) + (6R)-10-formyltetrahydrofolate = N-formyl-L-methionyl-tRNA(fMet) + (6S)-5,6,7,8-tetrahydrofolate + H(+)</text>
        <dbReference type="Rhea" id="RHEA:24380"/>
        <dbReference type="Rhea" id="RHEA-COMP:9952"/>
        <dbReference type="Rhea" id="RHEA-COMP:9953"/>
        <dbReference type="ChEBI" id="CHEBI:15378"/>
        <dbReference type="ChEBI" id="CHEBI:57453"/>
        <dbReference type="ChEBI" id="CHEBI:78530"/>
        <dbReference type="ChEBI" id="CHEBI:78844"/>
        <dbReference type="ChEBI" id="CHEBI:195366"/>
        <dbReference type="EC" id="2.1.2.9"/>
    </reaction>
    <physiologicalReaction direction="left-to-right" evidence="15">
        <dbReference type="Rhea" id="RHEA:24381"/>
    </physiologicalReaction>
</comment>
<keyword evidence="7 17" id="KW-0812">Transmembrane</keyword>
<evidence type="ECO:0000256" key="15">
    <source>
        <dbReference type="ARBA" id="ARBA00052555"/>
    </source>
</evidence>
<dbReference type="Gene3D" id="3.40.50.12230">
    <property type="match status" value="1"/>
</dbReference>
<dbReference type="CDD" id="cd18780">
    <property type="entry name" value="ABC_6TM_AtABCB27_like"/>
    <property type="match status" value="1"/>
</dbReference>
<evidence type="ECO:0000256" key="11">
    <source>
        <dbReference type="ARBA" id="ARBA00022946"/>
    </source>
</evidence>
<dbReference type="PROSITE" id="PS50929">
    <property type="entry name" value="ABC_TM1F"/>
    <property type="match status" value="1"/>
</dbReference>
<feature type="transmembrane region" description="Helical" evidence="17">
    <location>
        <begin position="73"/>
        <end position="94"/>
    </location>
</feature>
<keyword evidence="8" id="KW-0547">Nucleotide-binding</keyword>
<evidence type="ECO:0000313" key="21">
    <source>
        <dbReference type="Proteomes" id="UP000596742"/>
    </source>
</evidence>
<evidence type="ECO:0000256" key="1">
    <source>
        <dbReference type="ARBA" id="ARBA00004448"/>
    </source>
</evidence>
<feature type="transmembrane region" description="Helical" evidence="17">
    <location>
        <begin position="265"/>
        <end position="289"/>
    </location>
</feature>
<proteinExistence type="inferred from homology"/>
<keyword evidence="11" id="KW-0809">Transit peptide</keyword>
<dbReference type="Pfam" id="PF00551">
    <property type="entry name" value="Formyl_trans_N"/>
    <property type="match status" value="1"/>
</dbReference>
<dbReference type="FunFam" id="3.40.50.12230:FF:000003">
    <property type="entry name" value="methionyl-tRNA formyltransferase, mitochondrial"/>
    <property type="match status" value="1"/>
</dbReference>
<dbReference type="InterPro" id="IPR027417">
    <property type="entry name" value="P-loop_NTPase"/>
</dbReference>
<keyword evidence="21" id="KW-1185">Reference proteome</keyword>
<dbReference type="SUPFAM" id="SSF90123">
    <property type="entry name" value="ABC transporter transmembrane region"/>
    <property type="match status" value="1"/>
</dbReference>
<dbReference type="InterPro" id="IPR036640">
    <property type="entry name" value="ABC1_TM_sf"/>
</dbReference>
<dbReference type="InterPro" id="IPR005793">
    <property type="entry name" value="Formyl_trans_C"/>
</dbReference>
<dbReference type="GO" id="GO:0005524">
    <property type="term" value="F:ATP binding"/>
    <property type="evidence" value="ECO:0007669"/>
    <property type="project" value="UniProtKB-KW"/>
</dbReference>
<dbReference type="CDD" id="cd08646">
    <property type="entry name" value="FMT_core_Met-tRNA-FMT_N"/>
    <property type="match status" value="1"/>
</dbReference>
<feature type="domain" description="ABC transmembrane type-1" evidence="19">
    <location>
        <begin position="269"/>
        <end position="555"/>
    </location>
</feature>
<evidence type="ECO:0000256" key="9">
    <source>
        <dbReference type="ARBA" id="ARBA00022840"/>
    </source>
</evidence>
<comment type="subcellular location">
    <subcellularLocation>
        <location evidence="1">Mitochondrion inner membrane</location>
        <topology evidence="1">Multi-pass membrane protein</topology>
    </subcellularLocation>
</comment>
<feature type="transmembrane region" description="Helical" evidence="17">
    <location>
        <begin position="529"/>
        <end position="550"/>
    </location>
</feature>
<evidence type="ECO:0000256" key="6">
    <source>
        <dbReference type="ARBA" id="ARBA00022679"/>
    </source>
</evidence>
<dbReference type="CDD" id="cd03249">
    <property type="entry name" value="ABC_MTABC3_MDL1_MDL2"/>
    <property type="match status" value="1"/>
</dbReference>
<reference evidence="20" key="1">
    <citation type="submission" date="2018-11" db="EMBL/GenBank/DDBJ databases">
        <authorList>
            <person name="Alioto T."/>
            <person name="Alioto T."/>
        </authorList>
    </citation>
    <scope>NUCLEOTIDE SEQUENCE</scope>
</reference>
<dbReference type="InterPro" id="IPR039421">
    <property type="entry name" value="Type_1_exporter"/>
</dbReference>
<comment type="caution">
    <text evidence="20">The sequence shown here is derived from an EMBL/GenBank/DDBJ whole genome shotgun (WGS) entry which is preliminary data.</text>
</comment>
<dbReference type="GO" id="GO:0090374">
    <property type="term" value="P:oligopeptide export from mitochondrion"/>
    <property type="evidence" value="ECO:0007669"/>
    <property type="project" value="TreeGrafter"/>
</dbReference>
<accession>A0A8B6HAU2</accession>
<evidence type="ECO:0000256" key="17">
    <source>
        <dbReference type="SAM" id="Phobius"/>
    </source>
</evidence>
<feature type="transmembrane region" description="Helical" evidence="17">
    <location>
        <begin position="309"/>
        <end position="332"/>
    </location>
</feature>
<comment type="similarity">
    <text evidence="2">Belongs to the Fmt family.</text>
</comment>
<evidence type="ECO:0000256" key="12">
    <source>
        <dbReference type="ARBA" id="ARBA00022989"/>
    </source>
</evidence>
<comment type="function">
    <text evidence="16">Methionyl-tRNA formyltransferase that formylates methionyl-tRNA in mitochondria and is crucial for translation initiation.</text>
</comment>
<dbReference type="SMART" id="SM00382">
    <property type="entry name" value="AAA"/>
    <property type="match status" value="1"/>
</dbReference>
<keyword evidence="6" id="KW-0808">Transferase</keyword>
<dbReference type="Pfam" id="PF00664">
    <property type="entry name" value="ABC_membrane"/>
    <property type="match status" value="1"/>
</dbReference>
<keyword evidence="14 17" id="KW-0472">Membrane</keyword>
<feature type="transmembrane region" description="Helical" evidence="17">
    <location>
        <begin position="483"/>
        <end position="509"/>
    </location>
</feature>
<dbReference type="InterPro" id="IPR002376">
    <property type="entry name" value="Formyl_transf_N"/>
</dbReference>
<dbReference type="FunFam" id="1.20.1560.10:FF:000058">
    <property type="entry name" value="ABC transporter B family member 25"/>
    <property type="match status" value="1"/>
</dbReference>
<evidence type="ECO:0000313" key="20">
    <source>
        <dbReference type="EMBL" id="VDI77333.1"/>
    </source>
</evidence>
<dbReference type="GO" id="GO:0005743">
    <property type="term" value="C:mitochondrial inner membrane"/>
    <property type="evidence" value="ECO:0007669"/>
    <property type="project" value="UniProtKB-SubCell"/>
</dbReference>
<dbReference type="InterPro" id="IPR041711">
    <property type="entry name" value="Met-tRNA-FMT_N"/>
</dbReference>
<dbReference type="Pfam" id="PF02911">
    <property type="entry name" value="Formyl_trans_C"/>
    <property type="match status" value="1"/>
</dbReference>
<dbReference type="Pfam" id="PF00005">
    <property type="entry name" value="ABC_tran"/>
    <property type="match status" value="1"/>
</dbReference>
<evidence type="ECO:0000256" key="3">
    <source>
        <dbReference type="ARBA" id="ARBA00012261"/>
    </source>
</evidence>
<dbReference type="PANTHER" id="PTHR43394:SF1">
    <property type="entry name" value="ATP-BINDING CASSETTE SUB-FAMILY B MEMBER 10, MITOCHONDRIAL"/>
    <property type="match status" value="1"/>
</dbReference>
<dbReference type="EC" id="2.1.2.9" evidence="3"/>
<keyword evidence="12 17" id="KW-1133">Transmembrane helix</keyword>
<keyword evidence="5" id="KW-0813">Transport</keyword>
<evidence type="ECO:0000259" key="19">
    <source>
        <dbReference type="PROSITE" id="PS50929"/>
    </source>
</evidence>
<protein>
    <recommendedName>
        <fullName evidence="4">Methionyl-tRNA formyltransferase, mitochondrial</fullName>
        <ecNumber evidence="3">2.1.2.9</ecNumber>
    </recommendedName>
</protein>
<dbReference type="GO" id="GO:0015421">
    <property type="term" value="F:ABC-type oligopeptide transporter activity"/>
    <property type="evidence" value="ECO:0007669"/>
    <property type="project" value="TreeGrafter"/>
</dbReference>
<sequence length="1286" mass="143770">MEKILLQNYVKDMLADYQGFVRTVNITTNTLEKNKSNMTSKKSNGVVPGEEAMPINEDDTEYKKLYELPTMRYSNIVILIVTVDTIVSIALWVTGGNTKYFTDNITDFHLTESVFDLALVAAGKMIFYVTVLAFLETFSFRQIDKPYDFTLIQKIKVLHVTLIVFSLLVFGFTVTKGGFVLYKFINDSSYSKMHVEYNALVISAVCFSLIEFIASVFSFGAMRTLKVIRITRRFNDQGVEIDKEGKTMPKKVSLQRLFLLAKPEWGFIAGGTIALVGSSGSQMAAPLFFGKVVDAAQTDMAELTRLVVILVIIYVGGSIFAFFRSWLFTLAGQSFVSRLRKKLFAQIIEQEVAFFDENRTGELCNRLASDTQVLQNAATVNISMLVRYIFQLVGSLGFMFYLNAALTGVLLAVVPFVSISAVRYGKFVQKMQKKFQDKLGDAGTVAEETLSSVRTVRSFSGEAKTVNNYGKEINESYDIGKKLALASGGFQGLIGLLAQGAIALCLWYGGKLVYDEAHGKHTGLTPGVLTSFLLYTLQVAMAFALMSSLYGDFMSAVGASTRIFGLLERTPGIQNENGMVPAQLTGRVQFKNVCFTYPSRPESEVLKSICFTVEPGEMVALVGPSGGGKSTIVNMIERFYDPSEGTIYLDDYDLKELDPQWFRKKISMVSQEPTLFACSIKENIAFGVNADISEVEAAAKQANAHEFIQTFEKGYDTLVGERGVRLSGGQKQRIAIARALIMNPKLLLLDEATSALDAESEHLVQEAIDRAMKSRTVIVIAHRLSTVRNASKVIVIDKGSIAENGTHDELIAKGGVYKKLVLRQLTAGFLVTTALSGETSTFYFINKEYEDDIMKIYQTTYCMYRALRLQFIRLSSNSTSCHSYIRETDTTSDKHTLNLQHISVGSYFNHQNRRRILKGHNSCVCCGKYIQRRHCSSFVNGKNQDGPCSSPPWKILFFGTDHFSLFTLKCLNENRLQDKDSVVESLEVVTGKEKKSVRRYAEQAGLEVHNWPLVVPDGKYDVGVLVSFGSLIPEKVINSFPYGILNVHPSLLPRWRGASPLVHTILNGDKETGISIMEIRPKHFDTGPVKIQEKLPVPPDCTTRQLHNMLGPIGGKMLIKCLYNLPTLDGLEVTQPGQEVSYANKTKPDMTYIDWENQTSESIDRQYRALHQDFPLKSHYGKVLVKVKSMVPVTDEIDESILYHYGNTHLNLPPGTPCYGRNSKVCWIKCKDGWVGFREFIIKKKLTASDFYSGYLINDMYKNNVFASHRNHLFEHVPDKKVTAAN</sequence>
<evidence type="ECO:0000256" key="16">
    <source>
        <dbReference type="ARBA" id="ARBA00057846"/>
    </source>
</evidence>
<feature type="domain" description="ABC transporter" evidence="18">
    <location>
        <begin position="588"/>
        <end position="823"/>
    </location>
</feature>
<dbReference type="InterPro" id="IPR003439">
    <property type="entry name" value="ABC_transporter-like_ATP-bd"/>
</dbReference>
<evidence type="ECO:0000256" key="13">
    <source>
        <dbReference type="ARBA" id="ARBA00023128"/>
    </source>
</evidence>
<dbReference type="Gene3D" id="3.40.50.300">
    <property type="entry name" value="P-loop containing nucleotide triphosphate hydrolases"/>
    <property type="match status" value="1"/>
</dbReference>
<evidence type="ECO:0000256" key="2">
    <source>
        <dbReference type="ARBA" id="ARBA00010699"/>
    </source>
</evidence>
<organism evidence="20 21">
    <name type="scientific">Mytilus galloprovincialis</name>
    <name type="common">Mediterranean mussel</name>
    <dbReference type="NCBI Taxonomy" id="29158"/>
    <lineage>
        <taxon>Eukaryota</taxon>
        <taxon>Metazoa</taxon>
        <taxon>Spiralia</taxon>
        <taxon>Lophotrochozoa</taxon>
        <taxon>Mollusca</taxon>
        <taxon>Bivalvia</taxon>
        <taxon>Autobranchia</taxon>
        <taxon>Pteriomorphia</taxon>
        <taxon>Mytilida</taxon>
        <taxon>Mytiloidea</taxon>
        <taxon>Mytilidae</taxon>
        <taxon>Mytilinae</taxon>
        <taxon>Mytilus</taxon>
    </lineage>
</organism>
<evidence type="ECO:0000256" key="7">
    <source>
        <dbReference type="ARBA" id="ARBA00022692"/>
    </source>
</evidence>